<evidence type="ECO:0000256" key="1">
    <source>
        <dbReference type="SAM" id="Phobius"/>
    </source>
</evidence>
<feature type="transmembrane region" description="Helical" evidence="1">
    <location>
        <begin position="183"/>
        <end position="208"/>
    </location>
</feature>
<name>A0A7Z2JB15_9BURK</name>
<accession>A0A7Z2JB15</accession>
<keyword evidence="1" id="KW-1133">Transmembrane helix</keyword>
<proteinExistence type="predicted"/>
<evidence type="ECO:0000313" key="2">
    <source>
        <dbReference type="EMBL" id="QGZ58522.1"/>
    </source>
</evidence>
<keyword evidence="3" id="KW-1185">Reference proteome</keyword>
<keyword evidence="1" id="KW-0812">Transmembrane</keyword>
<dbReference type="EMBL" id="CP046911">
    <property type="protein sequence ID" value="QGZ58522.1"/>
    <property type="molecule type" value="Genomic_DNA"/>
</dbReference>
<protein>
    <submittedName>
        <fullName evidence="2">Uncharacterized protein</fullName>
    </submittedName>
</protein>
<dbReference type="OrthoDB" id="4870508at2"/>
<dbReference type="RefSeq" id="WP_158761456.1">
    <property type="nucleotide sequence ID" value="NZ_CP046911.1"/>
</dbReference>
<dbReference type="Proteomes" id="UP000434209">
    <property type="component" value="Chromosome 3"/>
</dbReference>
<feature type="transmembrane region" description="Helical" evidence="1">
    <location>
        <begin position="153"/>
        <end position="177"/>
    </location>
</feature>
<sequence length="266" mass="27234">MSDITLAADQVAVTRLLHDAETLLGTQSTSTSGSLGPFVVSAGASASFSGGTVVLAPPDTIEMTNVNLNYSLNLSFGVDLNDFLPNFCIPQVCVDIPCVGKVCTPKICINWPTVSIPFNYSDTLTFSADFSVLPQLNAGNWLINVRILSVPNLSLSVAAAAILTALGLAIEAAVAWVPFIGPLLGGLIAALLAAIGVAGITGLIGPLLTPFVAGLTFTIYKEPAVQQVLPAAGPSDPAVSINILSLDCAVQQTDKAELVVTAGIAS</sequence>
<evidence type="ECO:0000313" key="3">
    <source>
        <dbReference type="Proteomes" id="UP000434209"/>
    </source>
</evidence>
<keyword evidence="1" id="KW-0472">Membrane</keyword>
<dbReference type="KEGG" id="pacp:FAZ97_26415"/>
<reference evidence="2 3" key="1">
    <citation type="submission" date="2019-12" db="EMBL/GenBank/DDBJ databases">
        <title>Paraburkholderia acidiphila 7Q-K02 sp. nov and Paraburkholderia acidisoli DHF22 sp. nov., two strains isolated from forest soil.</title>
        <authorList>
            <person name="Gao Z."/>
            <person name="Qiu L."/>
        </authorList>
    </citation>
    <scope>NUCLEOTIDE SEQUENCE [LARGE SCALE GENOMIC DNA]</scope>
    <source>
        <strain evidence="2 3">7Q-K02</strain>
    </source>
</reference>
<gene>
    <name evidence="2" type="ORF">FAZ97_26415</name>
</gene>
<organism evidence="2 3">
    <name type="scientific">Paraburkholderia acidiphila</name>
    <dbReference type="NCBI Taxonomy" id="2571747"/>
    <lineage>
        <taxon>Bacteria</taxon>
        <taxon>Pseudomonadati</taxon>
        <taxon>Pseudomonadota</taxon>
        <taxon>Betaproteobacteria</taxon>
        <taxon>Burkholderiales</taxon>
        <taxon>Burkholderiaceae</taxon>
        <taxon>Paraburkholderia</taxon>
    </lineage>
</organism>
<dbReference type="AlphaFoldDB" id="A0A7Z2JB15"/>